<evidence type="ECO:0000313" key="2">
    <source>
        <dbReference type="EMBL" id="CAE7238445.1"/>
    </source>
</evidence>
<dbReference type="OrthoDB" id="445357at2759"/>
<dbReference type="Proteomes" id="UP000601435">
    <property type="component" value="Unassembled WGS sequence"/>
</dbReference>
<gene>
    <name evidence="2" type="primary">Hnrnpu</name>
    <name evidence="2" type="ORF">SNEC2469_LOCUS4141</name>
</gene>
<organism evidence="2 3">
    <name type="scientific">Symbiodinium necroappetens</name>
    <dbReference type="NCBI Taxonomy" id="1628268"/>
    <lineage>
        <taxon>Eukaryota</taxon>
        <taxon>Sar</taxon>
        <taxon>Alveolata</taxon>
        <taxon>Dinophyceae</taxon>
        <taxon>Suessiales</taxon>
        <taxon>Symbiodiniaceae</taxon>
        <taxon>Symbiodinium</taxon>
    </lineage>
</organism>
<dbReference type="GO" id="GO:0005634">
    <property type="term" value="C:nucleus"/>
    <property type="evidence" value="ECO:0007669"/>
    <property type="project" value="TreeGrafter"/>
</dbReference>
<dbReference type="PANTHER" id="PTHR12381:SF56">
    <property type="entry name" value="B30.2_SPRY DOMAIN-CONTAINING PROTEIN-RELATED"/>
    <property type="match status" value="1"/>
</dbReference>
<evidence type="ECO:0000313" key="3">
    <source>
        <dbReference type="Proteomes" id="UP000601435"/>
    </source>
</evidence>
<name>A0A812KYK5_9DINO</name>
<dbReference type="GO" id="GO:0000380">
    <property type="term" value="P:alternative mRNA splicing, via spliceosome"/>
    <property type="evidence" value="ECO:0007669"/>
    <property type="project" value="TreeGrafter"/>
</dbReference>
<dbReference type="GO" id="GO:0003723">
    <property type="term" value="F:RNA binding"/>
    <property type="evidence" value="ECO:0007669"/>
    <property type="project" value="TreeGrafter"/>
</dbReference>
<evidence type="ECO:0000256" key="1">
    <source>
        <dbReference type="SAM" id="Coils"/>
    </source>
</evidence>
<sequence>MGIKKGRYLYEVKLVESLNPGEGWPEQSRKVSAPEGYSINGNARGSPLLLGDTDDSVFFDSEAGHELENSSARILHCGDEAQLVWISLLEDLFQTSLEGEQFAPRFALGRDQTVAVLLNLDGASPNKNTVSLFKDGVRVAQPQKLPEALVGKTLFPHVCFKNMTLHVNFASPLTPLAFKCYGVSEAPVTDAVAAAKPKVDEKFEVLFPVGVPDEGTFDWLDDFLAKNPKFVELSDRAILKWAEKLPLRRGTSLEAAWHEGLKDELYFAGHCNDKPDVQHRGVHGVFRVPYLDDFSARRMIQAVAPLQPRNYVVMEVKSNLIKEEREQLIKRFADSCYKTVAQVVMGEPPADFKDKVHKELLAEKQEKVTQEWKKRKAEREQERIARKRQKELEEAIRFESFFNVGRESLAACALQGLGSPSNGTADGLAF</sequence>
<dbReference type="PANTHER" id="PTHR12381">
    <property type="entry name" value="HETEROGENEOUS NUCLEAR RIBONUCLEOPROTEIN U FAMILY MEMBER"/>
    <property type="match status" value="1"/>
</dbReference>
<dbReference type="AlphaFoldDB" id="A0A812KYK5"/>
<proteinExistence type="predicted"/>
<dbReference type="Gene3D" id="2.60.120.920">
    <property type="match status" value="1"/>
</dbReference>
<dbReference type="InterPro" id="IPR043136">
    <property type="entry name" value="B30.2/SPRY_sf"/>
</dbReference>
<protein>
    <submittedName>
        <fullName evidence="2">Hnrnpu protein</fullName>
    </submittedName>
</protein>
<comment type="caution">
    <text evidence="2">The sequence shown here is derived from an EMBL/GenBank/DDBJ whole genome shotgun (WGS) entry which is preliminary data.</text>
</comment>
<keyword evidence="1" id="KW-0175">Coiled coil</keyword>
<feature type="coiled-coil region" evidence="1">
    <location>
        <begin position="362"/>
        <end position="395"/>
    </location>
</feature>
<keyword evidence="3" id="KW-1185">Reference proteome</keyword>
<dbReference type="EMBL" id="CAJNJA010008602">
    <property type="protein sequence ID" value="CAE7238445.1"/>
    <property type="molecule type" value="Genomic_DNA"/>
</dbReference>
<accession>A0A812KYK5</accession>
<reference evidence="2" key="1">
    <citation type="submission" date="2021-02" db="EMBL/GenBank/DDBJ databases">
        <authorList>
            <person name="Dougan E. K."/>
            <person name="Rhodes N."/>
            <person name="Thang M."/>
            <person name="Chan C."/>
        </authorList>
    </citation>
    <scope>NUCLEOTIDE SEQUENCE</scope>
</reference>